<keyword evidence="4 10" id="KW-0812">Transmembrane</keyword>
<evidence type="ECO:0000256" key="10">
    <source>
        <dbReference type="PROSITE-ProRule" id="PRU01360"/>
    </source>
</evidence>
<evidence type="ECO:0000256" key="6">
    <source>
        <dbReference type="ARBA" id="ARBA00023077"/>
    </source>
</evidence>
<accession>A0A4Q1JII9</accession>
<evidence type="ECO:0000313" key="15">
    <source>
        <dbReference type="Proteomes" id="UP000289703"/>
    </source>
</evidence>
<evidence type="ECO:0000259" key="12">
    <source>
        <dbReference type="Pfam" id="PF00593"/>
    </source>
</evidence>
<gene>
    <name evidence="14" type="ORF">EO244_15120</name>
</gene>
<dbReference type="Pfam" id="PF00593">
    <property type="entry name" value="TonB_dep_Rec_b-barrel"/>
    <property type="match status" value="1"/>
</dbReference>
<feature type="domain" description="TonB-dependent receptor-like beta-barrel" evidence="12">
    <location>
        <begin position="253"/>
        <end position="654"/>
    </location>
</feature>
<evidence type="ECO:0000256" key="8">
    <source>
        <dbReference type="ARBA" id="ARBA00023170"/>
    </source>
</evidence>
<dbReference type="PANTHER" id="PTHR30069">
    <property type="entry name" value="TONB-DEPENDENT OUTER MEMBRANE RECEPTOR"/>
    <property type="match status" value="1"/>
</dbReference>
<keyword evidence="2 10" id="KW-0813">Transport</keyword>
<dbReference type="InterPro" id="IPR036942">
    <property type="entry name" value="Beta-barrel_TonB_sf"/>
</dbReference>
<dbReference type="InterPro" id="IPR000531">
    <property type="entry name" value="Beta-barrel_TonB"/>
</dbReference>
<evidence type="ECO:0000256" key="2">
    <source>
        <dbReference type="ARBA" id="ARBA00022448"/>
    </source>
</evidence>
<reference evidence="14 15" key="1">
    <citation type="submission" date="2019-01" db="EMBL/GenBank/DDBJ databases">
        <title>Ancylomarina salipaludis sp. nov., isolated from a salt marsh.</title>
        <authorList>
            <person name="Yoon J.-H."/>
        </authorList>
    </citation>
    <scope>NUCLEOTIDE SEQUENCE [LARGE SCALE GENOMIC DNA]</scope>
    <source>
        <strain evidence="14 15">SHSM-M15</strain>
    </source>
</reference>
<organism evidence="14 15">
    <name type="scientific">Ancylomarina salipaludis</name>
    <dbReference type="NCBI Taxonomy" id="2501299"/>
    <lineage>
        <taxon>Bacteria</taxon>
        <taxon>Pseudomonadati</taxon>
        <taxon>Bacteroidota</taxon>
        <taxon>Bacteroidia</taxon>
        <taxon>Marinilabiliales</taxon>
        <taxon>Marinifilaceae</taxon>
        <taxon>Ancylomarina</taxon>
    </lineage>
</organism>
<comment type="subcellular location">
    <subcellularLocation>
        <location evidence="1 10">Cell outer membrane</location>
        <topology evidence="1 10">Multi-pass membrane protein</topology>
    </subcellularLocation>
</comment>
<dbReference type="InterPro" id="IPR012910">
    <property type="entry name" value="Plug_dom"/>
</dbReference>
<dbReference type="PROSITE" id="PS52016">
    <property type="entry name" value="TONB_DEPENDENT_REC_3"/>
    <property type="match status" value="1"/>
</dbReference>
<dbReference type="InterPro" id="IPR037066">
    <property type="entry name" value="Plug_dom_sf"/>
</dbReference>
<dbReference type="GO" id="GO:0044718">
    <property type="term" value="P:siderophore transmembrane transport"/>
    <property type="evidence" value="ECO:0007669"/>
    <property type="project" value="TreeGrafter"/>
</dbReference>
<dbReference type="AlphaFoldDB" id="A0A4Q1JII9"/>
<keyword evidence="8 14" id="KW-0675">Receptor</keyword>
<evidence type="ECO:0000256" key="3">
    <source>
        <dbReference type="ARBA" id="ARBA00022452"/>
    </source>
</evidence>
<keyword evidence="15" id="KW-1185">Reference proteome</keyword>
<comment type="caution">
    <text evidence="14">The sequence shown here is derived from an EMBL/GenBank/DDBJ whole genome shotgun (WGS) entry which is preliminary data.</text>
</comment>
<dbReference type="GO" id="GO:0009279">
    <property type="term" value="C:cell outer membrane"/>
    <property type="evidence" value="ECO:0007669"/>
    <property type="project" value="UniProtKB-SubCell"/>
</dbReference>
<evidence type="ECO:0000256" key="1">
    <source>
        <dbReference type="ARBA" id="ARBA00004571"/>
    </source>
</evidence>
<dbReference type="InterPro" id="IPR039426">
    <property type="entry name" value="TonB-dep_rcpt-like"/>
</dbReference>
<dbReference type="EMBL" id="SAXA01000018">
    <property type="protein sequence ID" value="RXQ88460.1"/>
    <property type="molecule type" value="Genomic_DNA"/>
</dbReference>
<evidence type="ECO:0000256" key="7">
    <source>
        <dbReference type="ARBA" id="ARBA00023136"/>
    </source>
</evidence>
<keyword evidence="7 10" id="KW-0472">Membrane</keyword>
<dbReference type="Gene3D" id="2.170.130.10">
    <property type="entry name" value="TonB-dependent receptor, plug domain"/>
    <property type="match status" value="1"/>
</dbReference>
<evidence type="ECO:0000256" key="9">
    <source>
        <dbReference type="ARBA" id="ARBA00023237"/>
    </source>
</evidence>
<protein>
    <submittedName>
        <fullName evidence="14">TonB-dependent receptor</fullName>
    </submittedName>
</protein>
<feature type="domain" description="TonB-dependent receptor plug" evidence="13">
    <location>
        <begin position="82"/>
        <end position="185"/>
    </location>
</feature>
<comment type="similarity">
    <text evidence="10 11">Belongs to the TonB-dependent receptor family.</text>
</comment>
<evidence type="ECO:0000256" key="11">
    <source>
        <dbReference type="RuleBase" id="RU003357"/>
    </source>
</evidence>
<keyword evidence="9 10" id="KW-0998">Cell outer membrane</keyword>
<keyword evidence="5" id="KW-0732">Signal</keyword>
<dbReference type="Gene3D" id="2.40.170.20">
    <property type="entry name" value="TonB-dependent receptor, beta-barrel domain"/>
    <property type="match status" value="1"/>
</dbReference>
<keyword evidence="3 10" id="KW-1134">Transmembrane beta strand</keyword>
<dbReference type="GO" id="GO:0015344">
    <property type="term" value="F:siderophore uptake transmembrane transporter activity"/>
    <property type="evidence" value="ECO:0007669"/>
    <property type="project" value="TreeGrafter"/>
</dbReference>
<dbReference type="RefSeq" id="WP_129255527.1">
    <property type="nucleotide sequence ID" value="NZ_SAXA01000018.1"/>
</dbReference>
<dbReference type="Pfam" id="PF07715">
    <property type="entry name" value="Plug"/>
    <property type="match status" value="1"/>
</dbReference>
<dbReference type="PANTHER" id="PTHR30069:SF29">
    <property type="entry name" value="HEMOGLOBIN AND HEMOGLOBIN-HAPTOGLOBIN-BINDING PROTEIN 1-RELATED"/>
    <property type="match status" value="1"/>
</dbReference>
<evidence type="ECO:0000256" key="4">
    <source>
        <dbReference type="ARBA" id="ARBA00022692"/>
    </source>
</evidence>
<evidence type="ECO:0000256" key="5">
    <source>
        <dbReference type="ARBA" id="ARBA00022729"/>
    </source>
</evidence>
<sequence>MKKLKVNSDISYFRKWTRKSYSVFKSLNKQCAISSLLVAYSLVAVPYESFAQADTILVNNNKELDEVVVSAQRASVTYSQMARVVTIMDKKAIEAAPVQSLQDLLEYVLNVDVRQRGNHGVQADVSIRGGNFDQTMILLNGVNITDPQTGHLSLNLPVDIESIERVEVLQGPGARVYGPNAFSGAINFITGTENKNKLKVNISAGENGFYSGSANTTIISGKLKSYIALAHKSSDGYIENTDFKNSNAFYQGKLSTEVGLVDLQLGYNEKAYGANSFYTPKFPNQFEENKTSFASLRLTTHGKVKMTPNIYWRRSQDRFELFRNNPASWYTNHNYHLTDVYGSSINFAFSSSLGKTAAGVEFRSENVWSNVLGELMDEPMKVPGESGAFFTKNHTRTNLSYFLEHNVFLDRFTFTAGVLANWNSDLDRSFSFYPGLDMSYQITEDTKLYASVNKSLRMPTFTDLYYVGPSNIGNSNLEPEEATTYETGLKYQKGWLKAHAGIFKRKGKNMIDWVKANSEDKWQAQNITKLDTWGIEFSSHIDMRNLIDENFFVKHIAITYAYLEMDKSSDEFISNYVLDQLKHKLNISMNHKIYKSLGASWQFAWQDRNGSYTWYNKNDLSQSEERSYRPFWLVDTKLYWQKPSYTIYLEASNLLNHDYYDMGNITQPGRWIRAGVKLNLAL</sequence>
<evidence type="ECO:0000313" key="14">
    <source>
        <dbReference type="EMBL" id="RXQ88460.1"/>
    </source>
</evidence>
<dbReference type="SUPFAM" id="SSF56935">
    <property type="entry name" value="Porins"/>
    <property type="match status" value="1"/>
</dbReference>
<evidence type="ECO:0000259" key="13">
    <source>
        <dbReference type="Pfam" id="PF07715"/>
    </source>
</evidence>
<keyword evidence="6 11" id="KW-0798">TonB box</keyword>
<proteinExistence type="inferred from homology"/>
<dbReference type="Proteomes" id="UP000289703">
    <property type="component" value="Unassembled WGS sequence"/>
</dbReference>
<name>A0A4Q1JII9_9BACT</name>
<dbReference type="OrthoDB" id="9758472at2"/>